<evidence type="ECO:0000313" key="3">
    <source>
        <dbReference type="EMBL" id="KAF9455924.1"/>
    </source>
</evidence>
<dbReference type="EMBL" id="MU150566">
    <property type="protein sequence ID" value="KAF9455672.1"/>
    <property type="molecule type" value="Genomic_DNA"/>
</dbReference>
<reference evidence="2" key="1">
    <citation type="submission" date="2020-11" db="EMBL/GenBank/DDBJ databases">
        <authorList>
            <consortium name="DOE Joint Genome Institute"/>
            <person name="Ahrendt S."/>
            <person name="Riley R."/>
            <person name="Andreopoulos W."/>
            <person name="Labutti K."/>
            <person name="Pangilinan J."/>
            <person name="Ruiz-Duenas F.J."/>
            <person name="Barrasa J.M."/>
            <person name="Sanchez-Garcia M."/>
            <person name="Camarero S."/>
            <person name="Miyauchi S."/>
            <person name="Serrano A."/>
            <person name="Linde D."/>
            <person name="Babiker R."/>
            <person name="Drula E."/>
            <person name="Ayuso-Fernandez I."/>
            <person name="Pacheco R."/>
            <person name="Padilla G."/>
            <person name="Ferreira P."/>
            <person name="Barriuso J."/>
            <person name="Kellner H."/>
            <person name="Castanera R."/>
            <person name="Alfaro M."/>
            <person name="Ramirez L."/>
            <person name="Pisabarro A.G."/>
            <person name="Kuo A."/>
            <person name="Tritt A."/>
            <person name="Lipzen A."/>
            <person name="He G."/>
            <person name="Yan M."/>
            <person name="Ng V."/>
            <person name="Cullen D."/>
            <person name="Martin F."/>
            <person name="Rosso M.-N."/>
            <person name="Henrissat B."/>
            <person name="Hibbett D."/>
            <person name="Martinez A.T."/>
            <person name="Grigoriev I.V."/>
        </authorList>
    </citation>
    <scope>NUCLEOTIDE SEQUENCE</scope>
    <source>
        <strain evidence="2">CBS 247.69</strain>
    </source>
</reference>
<protein>
    <submittedName>
        <fullName evidence="2">Uncharacterized protein</fullName>
    </submittedName>
</protein>
<accession>A0A9P5XQ73</accession>
<evidence type="ECO:0000313" key="4">
    <source>
        <dbReference type="Proteomes" id="UP000807353"/>
    </source>
</evidence>
<dbReference type="EMBL" id="MU150491">
    <property type="protein sequence ID" value="KAF9455924.1"/>
    <property type="molecule type" value="Genomic_DNA"/>
</dbReference>
<gene>
    <name evidence="3" type="ORF">BDZ94DRAFT_1178921</name>
    <name evidence="2" type="ORF">BDZ94DRAFT_1315975</name>
</gene>
<dbReference type="Proteomes" id="UP000807353">
    <property type="component" value="Unassembled WGS sequence"/>
</dbReference>
<keyword evidence="1" id="KW-0472">Membrane</keyword>
<feature type="transmembrane region" description="Helical" evidence="1">
    <location>
        <begin position="102"/>
        <end position="122"/>
    </location>
</feature>
<keyword evidence="4" id="KW-1185">Reference proteome</keyword>
<name>A0A9P5XQ73_9AGAR</name>
<proteinExistence type="predicted"/>
<evidence type="ECO:0000256" key="1">
    <source>
        <dbReference type="SAM" id="Phobius"/>
    </source>
</evidence>
<comment type="caution">
    <text evidence="2">The sequence shown here is derived from an EMBL/GenBank/DDBJ whole genome shotgun (WGS) entry which is preliminary data.</text>
</comment>
<evidence type="ECO:0000313" key="2">
    <source>
        <dbReference type="EMBL" id="KAF9455672.1"/>
    </source>
</evidence>
<keyword evidence="1" id="KW-1133">Transmembrane helix</keyword>
<feature type="transmembrane region" description="Helical" evidence="1">
    <location>
        <begin position="158"/>
        <end position="179"/>
    </location>
</feature>
<keyword evidence="1" id="KW-0812">Transmembrane</keyword>
<dbReference type="AlphaFoldDB" id="A0A9P5XQ73"/>
<dbReference type="OrthoDB" id="3265172at2759"/>
<sequence length="189" mass="21022">MSIATHEHPRWTAGSTNVKDLQQPQQTTLAVRVSGVPVPTPTSANEQYWAARALTAEALLSAQEGHYHEIRNVASEEDAKRIREISMLMEQHKEKYAGLEKLVIALLAAICLLVALVIYLATHHTRHAAQRSRWSLPSHFTIPILSPFTSVVEHETSVIGSRTIIALFALTAGVAYLLIRHRMSHAPRQ</sequence>
<organism evidence="2 4">
    <name type="scientific">Collybia nuda</name>
    <dbReference type="NCBI Taxonomy" id="64659"/>
    <lineage>
        <taxon>Eukaryota</taxon>
        <taxon>Fungi</taxon>
        <taxon>Dikarya</taxon>
        <taxon>Basidiomycota</taxon>
        <taxon>Agaricomycotina</taxon>
        <taxon>Agaricomycetes</taxon>
        <taxon>Agaricomycetidae</taxon>
        <taxon>Agaricales</taxon>
        <taxon>Tricholomatineae</taxon>
        <taxon>Clitocybaceae</taxon>
        <taxon>Collybia</taxon>
    </lineage>
</organism>